<feature type="domain" description="EamA" evidence="2">
    <location>
        <begin position="5"/>
        <end position="141"/>
    </location>
</feature>
<organism evidence="3 4">
    <name type="scientific">Acetobacteroides hydrogenigenes</name>
    <dbReference type="NCBI Taxonomy" id="979970"/>
    <lineage>
        <taxon>Bacteria</taxon>
        <taxon>Pseudomonadati</taxon>
        <taxon>Bacteroidota</taxon>
        <taxon>Bacteroidia</taxon>
        <taxon>Bacteroidales</taxon>
        <taxon>Rikenellaceae</taxon>
        <taxon>Acetobacteroides</taxon>
    </lineage>
</organism>
<keyword evidence="1" id="KW-1133">Transmembrane helix</keyword>
<feature type="transmembrane region" description="Helical" evidence="1">
    <location>
        <begin position="69"/>
        <end position="91"/>
    </location>
</feature>
<dbReference type="AlphaFoldDB" id="A0A4R2EVC7"/>
<dbReference type="InterPro" id="IPR037185">
    <property type="entry name" value="EmrE-like"/>
</dbReference>
<keyword evidence="1" id="KW-0812">Transmembrane</keyword>
<dbReference type="Proteomes" id="UP000294830">
    <property type="component" value="Unassembled WGS sequence"/>
</dbReference>
<feature type="transmembrane region" description="Helical" evidence="1">
    <location>
        <begin position="162"/>
        <end position="179"/>
    </location>
</feature>
<sequence length="304" mass="32356">MEHHIGQLAALATAFCWTITGITYQIAGKKIGSVNVNMIRMVIAIVLLSTYGYIAYGSFLPVNATPHNLLWLSLSGLVGFVFGDLCLFQAYVVVGARVGMLVMTLSSPIAAIFGWLIMGETMSAMSLLGMALTLGGIALVILERPTDSSENGRENGKLRLSYPLKGILLALGGAFGQGFGLVLSKYGIGNYNAIQGTQIRAIAALVGFAVVFFFIRQWPKFFQSLRSPKVISVVAIGSVFGPFLGVSLSLFAIQHTTTGVASTIMSIMPILIIPVSILLFKEKVTLKEVIGALIAIGGVGLFFL</sequence>
<evidence type="ECO:0000313" key="3">
    <source>
        <dbReference type="EMBL" id="TCN72972.1"/>
    </source>
</evidence>
<feature type="domain" description="EamA" evidence="2">
    <location>
        <begin position="165"/>
        <end position="303"/>
    </location>
</feature>
<feature type="transmembrane region" description="Helical" evidence="1">
    <location>
        <begin position="199"/>
        <end position="218"/>
    </location>
</feature>
<dbReference type="SUPFAM" id="SSF103481">
    <property type="entry name" value="Multidrug resistance efflux transporter EmrE"/>
    <property type="match status" value="2"/>
</dbReference>
<dbReference type="RefSeq" id="WP_131837757.1">
    <property type="nucleotide sequence ID" value="NZ_SLWB01000001.1"/>
</dbReference>
<comment type="caution">
    <text evidence="3">The sequence shown here is derived from an EMBL/GenBank/DDBJ whole genome shotgun (WGS) entry which is preliminary data.</text>
</comment>
<accession>A0A4R2EVC7</accession>
<reference evidence="3 4" key="1">
    <citation type="submission" date="2019-03" db="EMBL/GenBank/DDBJ databases">
        <title>Genomic Encyclopedia of Archaeal and Bacterial Type Strains, Phase II (KMG-II): from individual species to whole genera.</title>
        <authorList>
            <person name="Goeker M."/>
        </authorList>
    </citation>
    <scope>NUCLEOTIDE SEQUENCE [LARGE SCALE GENOMIC DNA]</scope>
    <source>
        <strain evidence="3 4">RL-C</strain>
    </source>
</reference>
<feature type="transmembrane region" description="Helical" evidence="1">
    <location>
        <begin position="230"/>
        <end position="253"/>
    </location>
</feature>
<dbReference type="PANTHER" id="PTHR22911:SF137">
    <property type="entry name" value="SOLUTE CARRIER FAMILY 35 MEMBER G2-RELATED"/>
    <property type="match status" value="1"/>
</dbReference>
<protein>
    <submittedName>
        <fullName evidence="3">Putative membrane protein</fullName>
    </submittedName>
</protein>
<keyword evidence="1" id="KW-0472">Membrane</keyword>
<gene>
    <name evidence="3" type="ORF">CLV25_101190</name>
</gene>
<dbReference type="PANTHER" id="PTHR22911">
    <property type="entry name" value="ACYL-MALONYL CONDENSING ENZYME-RELATED"/>
    <property type="match status" value="1"/>
</dbReference>
<feature type="transmembrane region" description="Helical" evidence="1">
    <location>
        <begin position="6"/>
        <end position="27"/>
    </location>
</feature>
<feature type="transmembrane region" description="Helical" evidence="1">
    <location>
        <begin position="259"/>
        <end position="279"/>
    </location>
</feature>
<dbReference type="InterPro" id="IPR000620">
    <property type="entry name" value="EamA_dom"/>
</dbReference>
<name>A0A4R2EVC7_9BACT</name>
<dbReference type="EMBL" id="SLWB01000001">
    <property type="protein sequence ID" value="TCN72972.1"/>
    <property type="molecule type" value="Genomic_DNA"/>
</dbReference>
<dbReference type="GO" id="GO:0016020">
    <property type="term" value="C:membrane"/>
    <property type="evidence" value="ECO:0007669"/>
    <property type="project" value="InterPro"/>
</dbReference>
<dbReference type="Pfam" id="PF00892">
    <property type="entry name" value="EamA"/>
    <property type="match status" value="2"/>
</dbReference>
<evidence type="ECO:0000259" key="2">
    <source>
        <dbReference type="Pfam" id="PF00892"/>
    </source>
</evidence>
<evidence type="ECO:0000256" key="1">
    <source>
        <dbReference type="SAM" id="Phobius"/>
    </source>
</evidence>
<feature type="transmembrane region" description="Helical" evidence="1">
    <location>
        <begin position="286"/>
        <end position="303"/>
    </location>
</feature>
<feature type="transmembrane region" description="Helical" evidence="1">
    <location>
        <begin position="124"/>
        <end position="142"/>
    </location>
</feature>
<feature type="transmembrane region" description="Helical" evidence="1">
    <location>
        <begin position="39"/>
        <end position="57"/>
    </location>
</feature>
<keyword evidence="4" id="KW-1185">Reference proteome</keyword>
<evidence type="ECO:0000313" key="4">
    <source>
        <dbReference type="Proteomes" id="UP000294830"/>
    </source>
</evidence>
<proteinExistence type="predicted"/>
<feature type="transmembrane region" description="Helical" evidence="1">
    <location>
        <begin position="98"/>
        <end position="118"/>
    </location>
</feature>
<dbReference type="OrthoDB" id="161804at2"/>